<reference evidence="2" key="1">
    <citation type="journal article" date="2019" name="Int. J. Syst. Evol. Microbiol.">
        <title>The Global Catalogue of Microorganisms (GCM) 10K type strain sequencing project: providing services to taxonomists for standard genome sequencing and annotation.</title>
        <authorList>
            <consortium name="The Broad Institute Genomics Platform"/>
            <consortium name="The Broad Institute Genome Sequencing Center for Infectious Disease"/>
            <person name="Wu L."/>
            <person name="Ma J."/>
        </authorList>
    </citation>
    <scope>NUCLEOTIDE SEQUENCE [LARGE SCALE GENOMIC DNA]</scope>
    <source>
        <strain evidence="2">JCM 4788</strain>
    </source>
</reference>
<protein>
    <submittedName>
        <fullName evidence="1">Uncharacterized protein</fullName>
    </submittedName>
</protein>
<sequence length="204" mass="21497">MAAPLIESWVARSLADPGVMNRRVRDVHAYLLRRPAVRVIGKDWTAPQGSYTHLPCYPVGQQPTGIAFETEPGMAPTNSAGSVVGLLAPRDGTYRFTVGANVAPGGKAASSPDQPALLYLDVAVLAQPDFSTSAVTANAVTTGALPTWSAYSLGGTFSVDLALKAGQFVSVVARTPDLSGISWSDPRFHTASCFQELRQIGELP</sequence>
<gene>
    <name evidence="1" type="ORF">GCM10010357_28860</name>
</gene>
<evidence type="ECO:0000313" key="2">
    <source>
        <dbReference type="Proteomes" id="UP001500879"/>
    </source>
</evidence>
<evidence type="ECO:0000313" key="1">
    <source>
        <dbReference type="EMBL" id="GAA0406132.1"/>
    </source>
</evidence>
<dbReference type="EMBL" id="BAAABX010000032">
    <property type="protein sequence ID" value="GAA0406132.1"/>
    <property type="molecule type" value="Genomic_DNA"/>
</dbReference>
<organism evidence="1 2">
    <name type="scientific">Streptomyces luteireticuli</name>
    <dbReference type="NCBI Taxonomy" id="173858"/>
    <lineage>
        <taxon>Bacteria</taxon>
        <taxon>Bacillati</taxon>
        <taxon>Actinomycetota</taxon>
        <taxon>Actinomycetes</taxon>
        <taxon>Kitasatosporales</taxon>
        <taxon>Streptomycetaceae</taxon>
        <taxon>Streptomyces</taxon>
    </lineage>
</organism>
<name>A0ABP3ILK2_9ACTN</name>
<dbReference type="Proteomes" id="UP001500879">
    <property type="component" value="Unassembled WGS sequence"/>
</dbReference>
<dbReference type="RefSeq" id="WP_344024007.1">
    <property type="nucleotide sequence ID" value="NZ_BAAABX010000032.1"/>
</dbReference>
<keyword evidence="2" id="KW-1185">Reference proteome</keyword>
<accession>A0ABP3ILK2</accession>
<comment type="caution">
    <text evidence="1">The sequence shown here is derived from an EMBL/GenBank/DDBJ whole genome shotgun (WGS) entry which is preliminary data.</text>
</comment>
<proteinExistence type="predicted"/>